<protein>
    <submittedName>
        <fullName evidence="10">VTT domain-containing protein</fullName>
    </submittedName>
</protein>
<dbReference type="Pfam" id="PF09335">
    <property type="entry name" value="VTT_dom"/>
    <property type="match status" value="1"/>
</dbReference>
<dbReference type="PANTHER" id="PTHR42709">
    <property type="entry name" value="ALKALINE PHOSPHATASE LIKE PROTEIN"/>
    <property type="match status" value="1"/>
</dbReference>
<feature type="compositionally biased region" description="Low complexity" evidence="7">
    <location>
        <begin position="13"/>
        <end position="30"/>
    </location>
</feature>
<evidence type="ECO:0000256" key="6">
    <source>
        <dbReference type="ARBA" id="ARBA00023136"/>
    </source>
</evidence>
<evidence type="ECO:0000313" key="11">
    <source>
        <dbReference type="Proteomes" id="UP000595374"/>
    </source>
</evidence>
<comment type="subcellular location">
    <subcellularLocation>
        <location evidence="1">Cell membrane</location>
        <topology evidence="1">Multi-pass membrane protein</topology>
    </subcellularLocation>
</comment>
<feature type="compositionally biased region" description="Basic and acidic residues" evidence="7">
    <location>
        <begin position="35"/>
        <end position="44"/>
    </location>
</feature>
<feature type="transmembrane region" description="Helical" evidence="8">
    <location>
        <begin position="183"/>
        <end position="206"/>
    </location>
</feature>
<keyword evidence="4 8" id="KW-0812">Transmembrane</keyword>
<evidence type="ECO:0000313" key="10">
    <source>
        <dbReference type="EMBL" id="QQB15932.1"/>
    </source>
</evidence>
<gene>
    <name evidence="10" type="ORF">I6H47_01210</name>
</gene>
<feature type="transmembrane region" description="Helical" evidence="8">
    <location>
        <begin position="252"/>
        <end position="270"/>
    </location>
</feature>
<feature type="region of interest" description="Disordered" evidence="7">
    <location>
        <begin position="1"/>
        <end position="64"/>
    </location>
</feature>
<evidence type="ECO:0000256" key="2">
    <source>
        <dbReference type="ARBA" id="ARBA00010792"/>
    </source>
</evidence>
<dbReference type="AlphaFoldDB" id="A0A7T4A256"/>
<keyword evidence="6 8" id="KW-0472">Membrane</keyword>
<feature type="transmembrane region" description="Helical" evidence="8">
    <location>
        <begin position="77"/>
        <end position="95"/>
    </location>
</feature>
<reference evidence="10 11" key="1">
    <citation type="submission" date="2020-12" db="EMBL/GenBank/DDBJ databases">
        <title>FDA dAtabase for Regulatory Grade micrObial Sequences (FDA-ARGOS): Supporting development and validation of Infectious Disease Dx tests.</title>
        <authorList>
            <person name="Sproer C."/>
            <person name="Gronow S."/>
            <person name="Severitt S."/>
            <person name="Schroder I."/>
            <person name="Tallon L."/>
            <person name="Sadzewicz L."/>
            <person name="Zhao X."/>
            <person name="Boylan J."/>
            <person name="Ott S."/>
            <person name="Bowen H."/>
            <person name="Vavikolanu K."/>
            <person name="Mehta A."/>
            <person name="Aluvathingal J."/>
            <person name="Nadendla S."/>
            <person name="Lowell S."/>
            <person name="Myers T."/>
            <person name="Yan Y."/>
            <person name="Sichtig H."/>
        </authorList>
    </citation>
    <scope>NUCLEOTIDE SEQUENCE [LARGE SCALE GENOMIC DNA]</scope>
    <source>
        <strain evidence="10 11">FDAARGOS_990</strain>
    </source>
</reference>
<dbReference type="EMBL" id="CP065989">
    <property type="protein sequence ID" value="QQB15932.1"/>
    <property type="molecule type" value="Genomic_DNA"/>
</dbReference>
<evidence type="ECO:0000256" key="4">
    <source>
        <dbReference type="ARBA" id="ARBA00022692"/>
    </source>
</evidence>
<feature type="compositionally biased region" description="Basic and acidic residues" evidence="7">
    <location>
        <begin position="1"/>
        <end position="12"/>
    </location>
</feature>
<keyword evidence="3" id="KW-1003">Cell membrane</keyword>
<evidence type="ECO:0000256" key="1">
    <source>
        <dbReference type="ARBA" id="ARBA00004651"/>
    </source>
</evidence>
<keyword evidence="5 8" id="KW-1133">Transmembrane helix</keyword>
<sequence>MSEDRRPDDELARPAADPAAGSEAAATPESETQESEARDSETRAPEAQAPSAEGTRKENPWAAITPWQGRAKPLDKFLLFIIIGVPVIYLALLPLRPWMLVNAPVLQEFINGAKTAIVAAGAYAAVGEIPLWLVIVAGFVGMVKFNWAFWLAGRRWADGVLRLFAQNDRQLARIERLRSIPSWALFLMTMIARCPGVPGTLVYIVAGWTRMRLSLFLIADFLGCLIFTLIWTILGYQLGEAAVSVLSVIDKYSLWVTLALIAGIFVFAVIKENRKAKSQD</sequence>
<evidence type="ECO:0000256" key="8">
    <source>
        <dbReference type="SAM" id="Phobius"/>
    </source>
</evidence>
<dbReference type="PANTHER" id="PTHR42709:SF6">
    <property type="entry name" value="UNDECAPRENYL PHOSPHATE TRANSPORTER A"/>
    <property type="match status" value="1"/>
</dbReference>
<comment type="similarity">
    <text evidence="2">Belongs to the DedA family.</text>
</comment>
<evidence type="ECO:0000259" key="9">
    <source>
        <dbReference type="Pfam" id="PF09335"/>
    </source>
</evidence>
<feature type="transmembrane region" description="Helical" evidence="8">
    <location>
        <begin position="213"/>
        <end position="232"/>
    </location>
</feature>
<evidence type="ECO:0000256" key="5">
    <source>
        <dbReference type="ARBA" id="ARBA00022989"/>
    </source>
</evidence>
<feature type="domain" description="VTT" evidence="9">
    <location>
        <begin position="118"/>
        <end position="237"/>
    </location>
</feature>
<dbReference type="Proteomes" id="UP000595374">
    <property type="component" value="Chromosome"/>
</dbReference>
<proteinExistence type="inferred from homology"/>
<name>A0A7T4A256_9MICO</name>
<evidence type="ECO:0000256" key="7">
    <source>
        <dbReference type="SAM" id="MobiDB-lite"/>
    </source>
</evidence>
<accession>A0A7T4A256</accession>
<organism evidence="10 11">
    <name type="scientific">Brevibacterium casei</name>
    <dbReference type="NCBI Taxonomy" id="33889"/>
    <lineage>
        <taxon>Bacteria</taxon>
        <taxon>Bacillati</taxon>
        <taxon>Actinomycetota</taxon>
        <taxon>Actinomycetes</taxon>
        <taxon>Micrococcales</taxon>
        <taxon>Brevibacteriaceae</taxon>
        <taxon>Brevibacterium</taxon>
    </lineage>
</organism>
<dbReference type="InterPro" id="IPR051311">
    <property type="entry name" value="DedA_domain"/>
</dbReference>
<dbReference type="InterPro" id="IPR032816">
    <property type="entry name" value="VTT_dom"/>
</dbReference>
<evidence type="ECO:0000256" key="3">
    <source>
        <dbReference type="ARBA" id="ARBA00022475"/>
    </source>
</evidence>
<dbReference type="GO" id="GO:0005886">
    <property type="term" value="C:plasma membrane"/>
    <property type="evidence" value="ECO:0007669"/>
    <property type="project" value="UniProtKB-SubCell"/>
</dbReference>